<name>A0A7R9FPE8_9NEOP</name>
<dbReference type="AlphaFoldDB" id="A0A7R9FPE8"/>
<dbReference type="EMBL" id="OE001265">
    <property type="protein sequence ID" value="CAD7456393.1"/>
    <property type="molecule type" value="Genomic_DNA"/>
</dbReference>
<organism evidence="1">
    <name type="scientific">Timema tahoe</name>
    <dbReference type="NCBI Taxonomy" id="61484"/>
    <lineage>
        <taxon>Eukaryota</taxon>
        <taxon>Metazoa</taxon>
        <taxon>Ecdysozoa</taxon>
        <taxon>Arthropoda</taxon>
        <taxon>Hexapoda</taxon>
        <taxon>Insecta</taxon>
        <taxon>Pterygota</taxon>
        <taxon>Neoptera</taxon>
        <taxon>Polyneoptera</taxon>
        <taxon>Phasmatodea</taxon>
        <taxon>Timematodea</taxon>
        <taxon>Timematoidea</taxon>
        <taxon>Timematidae</taxon>
        <taxon>Timema</taxon>
    </lineage>
</organism>
<evidence type="ECO:0000313" key="1">
    <source>
        <dbReference type="EMBL" id="CAD7456393.1"/>
    </source>
</evidence>
<reference evidence="1" key="1">
    <citation type="submission" date="2020-11" db="EMBL/GenBank/DDBJ databases">
        <authorList>
            <person name="Tran Van P."/>
        </authorList>
    </citation>
    <scope>NUCLEOTIDE SEQUENCE</scope>
</reference>
<accession>A0A7R9FPE8</accession>
<gene>
    <name evidence="1" type="ORF">TTEB3V08_LOCUS4423</name>
</gene>
<sequence>MKYTCICTEGDWKTTLCTPRTRLNTVSGSLALVYCESDALDHVSSEAGITTSFLQNTFNTSSILVGKEIKIPLDTKRMARGTTLVCRAFNALTRSRPVLRAVLYSYSKSESVMDVWRSGYYELSLIPQLSTTREWFYVAGSTATI</sequence>
<protein>
    <submittedName>
        <fullName evidence="1">Uncharacterized protein</fullName>
    </submittedName>
</protein>
<proteinExistence type="predicted"/>